<evidence type="ECO:0000313" key="5">
    <source>
        <dbReference type="Proteomes" id="UP001231189"/>
    </source>
</evidence>
<feature type="compositionally biased region" description="Polar residues" evidence="1">
    <location>
        <begin position="292"/>
        <end position="301"/>
    </location>
</feature>
<dbReference type="AlphaFoldDB" id="A0AAD8U3E2"/>
<feature type="domain" description="DUF4283" evidence="2">
    <location>
        <begin position="53"/>
        <end position="133"/>
    </location>
</feature>
<organism evidence="4 5">
    <name type="scientific">Lolium multiflorum</name>
    <name type="common">Italian ryegrass</name>
    <name type="synonym">Lolium perenne subsp. multiflorum</name>
    <dbReference type="NCBI Taxonomy" id="4521"/>
    <lineage>
        <taxon>Eukaryota</taxon>
        <taxon>Viridiplantae</taxon>
        <taxon>Streptophyta</taxon>
        <taxon>Embryophyta</taxon>
        <taxon>Tracheophyta</taxon>
        <taxon>Spermatophyta</taxon>
        <taxon>Magnoliopsida</taxon>
        <taxon>Liliopsida</taxon>
        <taxon>Poales</taxon>
        <taxon>Poaceae</taxon>
        <taxon>BOP clade</taxon>
        <taxon>Pooideae</taxon>
        <taxon>Poodae</taxon>
        <taxon>Poeae</taxon>
        <taxon>Poeae Chloroplast Group 2 (Poeae type)</taxon>
        <taxon>Loliodinae</taxon>
        <taxon>Loliinae</taxon>
        <taxon>Lolium</taxon>
    </lineage>
</organism>
<proteinExistence type="predicted"/>
<dbReference type="InterPro" id="IPR040256">
    <property type="entry name" value="At4g02000-like"/>
</dbReference>
<evidence type="ECO:0000256" key="1">
    <source>
        <dbReference type="SAM" id="MobiDB-lite"/>
    </source>
</evidence>
<protein>
    <recommendedName>
        <fullName evidence="6">CCHC-type domain-containing protein</fullName>
    </recommendedName>
</protein>
<dbReference type="Pfam" id="PF14111">
    <property type="entry name" value="DUF4283"/>
    <property type="match status" value="1"/>
</dbReference>
<dbReference type="InterPro" id="IPR025836">
    <property type="entry name" value="Zn_knuckle_CX2CX4HX4C"/>
</dbReference>
<accession>A0AAD8U3E2</accession>
<feature type="region of interest" description="Disordered" evidence="1">
    <location>
        <begin position="261"/>
        <end position="329"/>
    </location>
</feature>
<dbReference type="InterPro" id="IPR025558">
    <property type="entry name" value="DUF4283"/>
</dbReference>
<evidence type="ECO:0008006" key="6">
    <source>
        <dbReference type="Google" id="ProtNLM"/>
    </source>
</evidence>
<name>A0AAD8U3E2_LOLMU</name>
<comment type="caution">
    <text evidence="4">The sequence shown here is derived from an EMBL/GenBank/DDBJ whole genome shotgun (WGS) entry which is preliminary data.</text>
</comment>
<evidence type="ECO:0000259" key="2">
    <source>
        <dbReference type="Pfam" id="PF14111"/>
    </source>
</evidence>
<evidence type="ECO:0000313" key="4">
    <source>
        <dbReference type="EMBL" id="KAK1696915.1"/>
    </source>
</evidence>
<dbReference type="Pfam" id="PF14392">
    <property type="entry name" value="zf-CCHC_4"/>
    <property type="match status" value="1"/>
</dbReference>
<keyword evidence="5" id="KW-1185">Reference proteome</keyword>
<feature type="domain" description="Zinc knuckle CX2CX4HX4C" evidence="3">
    <location>
        <begin position="193"/>
        <end position="237"/>
    </location>
</feature>
<dbReference type="PANTHER" id="PTHR31286">
    <property type="entry name" value="GLYCINE-RICH CELL WALL STRUCTURAL PROTEIN 1.8-LIKE"/>
    <property type="match status" value="1"/>
</dbReference>
<reference evidence="4" key="1">
    <citation type="submission" date="2023-07" db="EMBL/GenBank/DDBJ databases">
        <title>A chromosome-level genome assembly of Lolium multiflorum.</title>
        <authorList>
            <person name="Chen Y."/>
            <person name="Copetti D."/>
            <person name="Kolliker R."/>
            <person name="Studer B."/>
        </authorList>
    </citation>
    <scope>NUCLEOTIDE SEQUENCE</scope>
    <source>
        <strain evidence="4">02402/16</strain>
        <tissue evidence="4">Leaf</tissue>
    </source>
</reference>
<feature type="compositionally biased region" description="Polar residues" evidence="1">
    <location>
        <begin position="266"/>
        <end position="277"/>
    </location>
</feature>
<sequence length="434" mass="47096">MSGSIERVKGKLDEEVEKEGVDSMMGRLNLLADEMDIVEMSDDEDGDDSAPEKWSLVGKVLSPNVVHIQSIRAAMRPAWGNPRGLRIKPGGDNVFVADFPNKADRDWVLAGTPWMVGRHAVLLQDLDPRIRPSDVRFDTMSIWARIHDLPFGWMNNKRGLKVAKIIDKGCSVDVDEFGEASGTFLRARVAIPIDQPLRRWVMVRRDGKDERFILQYEKLPFYCFSCGLIGHGELECKTPADRDASGKLPFDRDLRVPDEHKRRVQSFGQAAASASWNSGSKEKGTGSKKSGPNSATSSSLGGVNALKAGEQEVNSPPAKGKGEKEQSKVSEIARQLFPGEAGTQVIAQKKRKPAADGALLGGQVVEGAEINMIDNDLSLAIVPVGGASAAVGAPPLVGFDDSQGHEKKFKSEMALSQGKQLLDAGLPFQPCTDQ</sequence>
<dbReference type="EMBL" id="JAUUTY010000001">
    <property type="protein sequence ID" value="KAK1696915.1"/>
    <property type="molecule type" value="Genomic_DNA"/>
</dbReference>
<gene>
    <name evidence="4" type="ORF">QYE76_013612</name>
</gene>
<dbReference type="Proteomes" id="UP001231189">
    <property type="component" value="Unassembled WGS sequence"/>
</dbReference>
<evidence type="ECO:0000259" key="3">
    <source>
        <dbReference type="Pfam" id="PF14392"/>
    </source>
</evidence>
<dbReference type="PANTHER" id="PTHR31286:SF166">
    <property type="entry name" value="OS01G0177800 PROTEIN"/>
    <property type="match status" value="1"/>
</dbReference>